<name>A0A5P4S7K8_VIBPH</name>
<gene>
    <name evidence="3" type="primary">wabH</name>
</gene>
<dbReference type="PANTHER" id="PTHR12526">
    <property type="entry name" value="GLYCOSYLTRANSFERASE"/>
    <property type="match status" value="1"/>
</dbReference>
<dbReference type="AlphaFoldDB" id="A0A5P4S7K8"/>
<sequence length="353" mass="40471">MKYTFVINSLAIGGAEKNCIALVNQFVEQNLDVELLVLTQDIKIKLSEVRCKVVIFENRRVLFSLFDLFCYIFKNRNRVILSFNHLISIMLLPISKLFGVNVITRNINNLSKYYSDSTGLELKLTKTLYRYCGKIICQSEGMKKDLIQNFRIKTENTRVINNPCLIEKIDLSNMVMKKCDNIKPFIFLGRLSEQKNLFDLLYIFQGYVHRGGQRKLEIYGDGYLKEDIKSLIIELGLEDVVSMKGNVENVISSIDKAAGLLLCSLYEGFPNVLVESICRGCPIISYDCDFGPREIIIPSINGLLVPHLNKSSFVDAMFEFEKIDWKKKNIIDSGERFSISNITDKYIEELSNV</sequence>
<evidence type="ECO:0000259" key="2">
    <source>
        <dbReference type="Pfam" id="PF13439"/>
    </source>
</evidence>
<feature type="domain" description="Glycosyl transferase family 1" evidence="1">
    <location>
        <begin position="185"/>
        <end position="334"/>
    </location>
</feature>
<feature type="domain" description="Glycosyltransferase subfamily 4-like N-terminal" evidence="2">
    <location>
        <begin position="12"/>
        <end position="163"/>
    </location>
</feature>
<evidence type="ECO:0000259" key="1">
    <source>
        <dbReference type="Pfam" id="PF00534"/>
    </source>
</evidence>
<proteinExistence type="predicted"/>
<dbReference type="Pfam" id="PF00534">
    <property type="entry name" value="Glycos_transf_1"/>
    <property type="match status" value="1"/>
</dbReference>
<dbReference type="Gene3D" id="3.40.50.2000">
    <property type="entry name" value="Glycogen Phosphorylase B"/>
    <property type="match status" value="2"/>
</dbReference>
<evidence type="ECO:0000313" key="3">
    <source>
        <dbReference type="EMBL" id="QFC17952.1"/>
    </source>
</evidence>
<dbReference type="InterPro" id="IPR001296">
    <property type="entry name" value="Glyco_trans_1"/>
</dbReference>
<dbReference type="GO" id="GO:0016757">
    <property type="term" value="F:glycosyltransferase activity"/>
    <property type="evidence" value="ECO:0007669"/>
    <property type="project" value="InterPro"/>
</dbReference>
<reference evidence="3" key="1">
    <citation type="journal article" date="2019" name="Int. J. Food Microbiol.">
        <title>Developing a novel molecular serotyping system based on capsular polysaccharide synthesis gene clusters of Vibrio parahaemolyticus.</title>
        <authorList>
            <person name="Pang Y."/>
            <person name="Guo X."/>
            <person name="Tian X."/>
            <person name="Liu F."/>
            <person name="Wang L."/>
            <person name="Wu J."/>
            <person name="Zhang S."/>
            <person name="Li S."/>
            <person name="Liu B."/>
        </authorList>
    </citation>
    <scope>NUCLEOTIDE SEQUENCE</scope>
    <source>
        <strain evidence="3">G3494</strain>
    </source>
</reference>
<dbReference type="Pfam" id="PF13439">
    <property type="entry name" value="Glyco_transf_4"/>
    <property type="match status" value="1"/>
</dbReference>
<protein>
    <submittedName>
        <fullName evidence="3">Glycosyltransferase</fullName>
    </submittedName>
</protein>
<dbReference type="RefSeq" id="WP_025503933.1">
    <property type="nucleotide sequence ID" value="NZ_CP085857.1"/>
</dbReference>
<accession>A0A5P4S7K8</accession>
<dbReference type="EMBL" id="MK463648">
    <property type="protein sequence ID" value="QFC17952.1"/>
    <property type="molecule type" value="Genomic_DNA"/>
</dbReference>
<dbReference type="SUPFAM" id="SSF53756">
    <property type="entry name" value="UDP-Glycosyltransferase/glycogen phosphorylase"/>
    <property type="match status" value="1"/>
</dbReference>
<keyword evidence="3" id="KW-0808">Transferase</keyword>
<dbReference type="GO" id="GO:1901135">
    <property type="term" value="P:carbohydrate derivative metabolic process"/>
    <property type="evidence" value="ECO:0007669"/>
    <property type="project" value="UniProtKB-ARBA"/>
</dbReference>
<dbReference type="InterPro" id="IPR028098">
    <property type="entry name" value="Glyco_trans_4-like_N"/>
</dbReference>
<dbReference type="CDD" id="cd03811">
    <property type="entry name" value="GT4_GT28_WabH-like"/>
    <property type="match status" value="1"/>
</dbReference>
<organism evidence="3">
    <name type="scientific">Vibrio parahaemolyticus</name>
    <dbReference type="NCBI Taxonomy" id="670"/>
    <lineage>
        <taxon>Bacteria</taxon>
        <taxon>Pseudomonadati</taxon>
        <taxon>Pseudomonadota</taxon>
        <taxon>Gammaproteobacteria</taxon>
        <taxon>Vibrionales</taxon>
        <taxon>Vibrionaceae</taxon>
        <taxon>Vibrio</taxon>
    </lineage>
</organism>